<feature type="domain" description="FAD-dependent urate hydroxylase HpyO/Asp monooxygenase CreE-like FAD/NAD(P)-binding" evidence="1">
    <location>
        <begin position="1"/>
        <end position="165"/>
    </location>
</feature>
<dbReference type="InterPro" id="IPR036188">
    <property type="entry name" value="FAD/NAD-bd_sf"/>
</dbReference>
<dbReference type="AlphaFoldDB" id="A0A1V0U3Z8"/>
<dbReference type="STRING" id="553510.B1H19_35550"/>
<dbReference type="PANTHER" id="PTHR40254">
    <property type="entry name" value="BLR0577 PROTEIN"/>
    <property type="match status" value="1"/>
</dbReference>
<proteinExistence type="predicted"/>
<reference evidence="2 3" key="1">
    <citation type="submission" date="2017-04" db="EMBL/GenBank/DDBJ databases">
        <title>Complete Genome Sequence of Streptomyces gilvosporeus F607, a Capable Producer of Natamycin.</title>
        <authorList>
            <person name="Zong G."/>
            <person name="Zhong C."/>
            <person name="Fu J."/>
            <person name="Qin R."/>
            <person name="Cao G."/>
        </authorList>
    </citation>
    <scope>NUCLEOTIDE SEQUENCE [LARGE SCALE GENOMIC DNA]</scope>
    <source>
        <strain evidence="2 3">F607</strain>
    </source>
</reference>
<protein>
    <recommendedName>
        <fullName evidence="1">FAD-dependent urate hydroxylase HpyO/Asp monooxygenase CreE-like FAD/NAD(P)-binding domain-containing protein</fullName>
    </recommendedName>
</protein>
<dbReference type="KEGG" id="sgv:B1H19_35550"/>
<organism evidence="2 3">
    <name type="scientific">Streptomyces gilvosporeus</name>
    <dbReference type="NCBI Taxonomy" id="553510"/>
    <lineage>
        <taxon>Bacteria</taxon>
        <taxon>Bacillati</taxon>
        <taxon>Actinomycetota</taxon>
        <taxon>Actinomycetes</taxon>
        <taxon>Kitasatosporales</taxon>
        <taxon>Streptomycetaceae</taxon>
        <taxon>Streptomyces</taxon>
    </lineage>
</organism>
<dbReference type="OrthoDB" id="3653265at2"/>
<dbReference type="InterPro" id="IPR038732">
    <property type="entry name" value="HpyO/CreE_NAD-binding"/>
</dbReference>
<dbReference type="InterPro" id="IPR052189">
    <property type="entry name" value="L-asp_N-monooxygenase_NS-form"/>
</dbReference>
<dbReference type="EMBL" id="CP020569">
    <property type="protein sequence ID" value="ARF59903.1"/>
    <property type="molecule type" value="Genomic_DNA"/>
</dbReference>
<evidence type="ECO:0000313" key="3">
    <source>
        <dbReference type="Proteomes" id="UP000192726"/>
    </source>
</evidence>
<name>A0A1V0U3Z8_9ACTN</name>
<gene>
    <name evidence="2" type="ORF">B1H19_35550</name>
</gene>
<evidence type="ECO:0000313" key="2">
    <source>
        <dbReference type="EMBL" id="ARF59903.1"/>
    </source>
</evidence>
<dbReference type="PANTHER" id="PTHR40254:SF1">
    <property type="entry name" value="BLR0577 PROTEIN"/>
    <property type="match status" value="1"/>
</dbReference>
<keyword evidence="3" id="KW-1185">Reference proteome</keyword>
<dbReference type="Pfam" id="PF13454">
    <property type="entry name" value="NAD_binding_9"/>
    <property type="match status" value="1"/>
</dbReference>
<evidence type="ECO:0000259" key="1">
    <source>
        <dbReference type="Pfam" id="PF13454"/>
    </source>
</evidence>
<dbReference type="SUPFAM" id="SSF51905">
    <property type="entry name" value="FAD/NAD(P)-binding domain"/>
    <property type="match status" value="1"/>
</dbReference>
<sequence length="609" mass="67124">MGSRGLGVLQQLARGADRLPSGVGLDIHLVDPGESGQGVHSGRQPDHLLTNTLASQLSMFPDGSGPTFTEWAAQAGYRRFGASYHRTDPANGEPIGEHDYLPRSMLGEYLTFVFDRTVARLPSRMRVVHHRSRVLDMEAADGRYVVHTEDGFQITSDAVFLTTGHGRRTPTDDDVAFENFVADHRARNDRLAYLTDPYPVDTLQRIAPGSTVAVQGFGLTAHDVIAALTVGRGGRFEDEGHQMRYVPSGREPRLLMFSRQCLPAAARGVNQKGLTGDYTPHFFTPDAVRDLRRNAETTRGTTQIDFEAEAVPLLLREMGYVHRSTREQRDIAPEQYEFTAEDQAAIAALMDPLGGKEFATLDDFRAFFTAFVTDDLDHAAQGNLSSPVKAATDAIRDMRASLRAAVEFGGLTPASHQAFVSRWVPLMNRISFGPPRRRNYELLALMRAGVVDLAGGPGCRIIPDREAARFAIETPFTDEPAVRHADALVIARLDLFHPETDDSPVTARLLARGLIRPYANGGYRPGGLDITPAGRVIDRTGEPLAGVWALGYPVEGPRYYTYYLPRAGMASRFTVEARDAVDELWQHLHTTLSEEDIDARPDRQPVSLP</sequence>
<dbReference type="Proteomes" id="UP000192726">
    <property type="component" value="Chromosome"/>
</dbReference>
<accession>A0A1V0U3Z8</accession>